<name>A0A8K0W2Y2_9PLEO</name>
<dbReference type="Pfam" id="PF06985">
    <property type="entry name" value="HET"/>
    <property type="match status" value="1"/>
</dbReference>
<dbReference type="InterPro" id="IPR010730">
    <property type="entry name" value="HET"/>
</dbReference>
<dbReference type="PANTHER" id="PTHR24148:SF73">
    <property type="entry name" value="HET DOMAIN PROTEIN (AFU_ORTHOLOGUE AFUA_8G01020)"/>
    <property type="match status" value="1"/>
</dbReference>
<evidence type="ECO:0000313" key="3">
    <source>
        <dbReference type="Proteomes" id="UP000813461"/>
    </source>
</evidence>
<feature type="domain" description="Heterokaryon incompatibility" evidence="1">
    <location>
        <begin position="45"/>
        <end position="192"/>
    </location>
</feature>
<dbReference type="EMBL" id="JAGMVJ010000003">
    <property type="protein sequence ID" value="KAH7091925.1"/>
    <property type="molecule type" value="Genomic_DNA"/>
</dbReference>
<protein>
    <submittedName>
        <fullName evidence="2">Heterokaryon incompatibility protein-domain-containing protein</fullName>
    </submittedName>
</protein>
<dbReference type="PANTHER" id="PTHR24148">
    <property type="entry name" value="ANKYRIN REPEAT DOMAIN-CONTAINING PROTEIN 39 HOMOLOG-RELATED"/>
    <property type="match status" value="1"/>
</dbReference>
<feature type="non-terminal residue" evidence="2">
    <location>
        <position position="299"/>
    </location>
</feature>
<accession>A0A8K0W2Y2</accession>
<comment type="caution">
    <text evidence="2">The sequence shown here is derived from an EMBL/GenBank/DDBJ whole genome shotgun (WGS) entry which is preliminary data.</text>
</comment>
<reference evidence="2" key="1">
    <citation type="journal article" date="2021" name="Nat. Commun.">
        <title>Genetic determinants of endophytism in the Arabidopsis root mycobiome.</title>
        <authorList>
            <person name="Mesny F."/>
            <person name="Miyauchi S."/>
            <person name="Thiergart T."/>
            <person name="Pickel B."/>
            <person name="Atanasova L."/>
            <person name="Karlsson M."/>
            <person name="Huettel B."/>
            <person name="Barry K.W."/>
            <person name="Haridas S."/>
            <person name="Chen C."/>
            <person name="Bauer D."/>
            <person name="Andreopoulos W."/>
            <person name="Pangilinan J."/>
            <person name="LaButti K."/>
            <person name="Riley R."/>
            <person name="Lipzen A."/>
            <person name="Clum A."/>
            <person name="Drula E."/>
            <person name="Henrissat B."/>
            <person name="Kohler A."/>
            <person name="Grigoriev I.V."/>
            <person name="Martin F.M."/>
            <person name="Hacquard S."/>
        </authorList>
    </citation>
    <scope>NUCLEOTIDE SEQUENCE</scope>
    <source>
        <strain evidence="2">MPI-SDFR-AT-0120</strain>
    </source>
</reference>
<evidence type="ECO:0000313" key="2">
    <source>
        <dbReference type="EMBL" id="KAH7091925.1"/>
    </source>
</evidence>
<gene>
    <name evidence="2" type="ORF">FB567DRAFT_435721</name>
</gene>
<dbReference type="InterPro" id="IPR052895">
    <property type="entry name" value="HetReg/Transcr_Mod"/>
</dbReference>
<sequence length="299" mass="34579">MPPAFQYHPLDRSKPSIRLLRILPDLSNDGLIQCKLWHDEVTARYDCLSYGWGSDNHQAVSQNEAHVLVNGAVFHVRHNLHGFMMVARTKCAAPQHTFWIDAMCIDQNSVAERNHQVAQVGSIYSNAREVIAWLGYSPRIERALKYCLYFARRNPQSQLEAWEIWNDRFSLIEEWTELQEHAYWRRAWITHEIVFARKFKLLINHFEVEPVRFSAIGILLPNITLGKLFNTYLEVLCGKRNIANLSLLDLLNEVPGRESQIPRDRIYSLLSIASDAANVPIDYASLDSSLFLSLLSIYR</sequence>
<dbReference type="AlphaFoldDB" id="A0A8K0W2Y2"/>
<organism evidence="2 3">
    <name type="scientific">Paraphoma chrysanthemicola</name>
    <dbReference type="NCBI Taxonomy" id="798071"/>
    <lineage>
        <taxon>Eukaryota</taxon>
        <taxon>Fungi</taxon>
        <taxon>Dikarya</taxon>
        <taxon>Ascomycota</taxon>
        <taxon>Pezizomycotina</taxon>
        <taxon>Dothideomycetes</taxon>
        <taxon>Pleosporomycetidae</taxon>
        <taxon>Pleosporales</taxon>
        <taxon>Pleosporineae</taxon>
        <taxon>Phaeosphaeriaceae</taxon>
        <taxon>Paraphoma</taxon>
    </lineage>
</organism>
<dbReference type="OrthoDB" id="2157530at2759"/>
<dbReference type="Proteomes" id="UP000813461">
    <property type="component" value="Unassembled WGS sequence"/>
</dbReference>
<keyword evidence="3" id="KW-1185">Reference proteome</keyword>
<evidence type="ECO:0000259" key="1">
    <source>
        <dbReference type="Pfam" id="PF06985"/>
    </source>
</evidence>
<proteinExistence type="predicted"/>